<evidence type="ECO:0000256" key="4">
    <source>
        <dbReference type="ARBA" id="ARBA00018429"/>
    </source>
</evidence>
<evidence type="ECO:0000313" key="10">
    <source>
        <dbReference type="Proteomes" id="UP000054600"/>
    </source>
</evidence>
<dbReference type="GO" id="GO:0004844">
    <property type="term" value="F:uracil DNA N-glycosylase activity"/>
    <property type="evidence" value="ECO:0007669"/>
    <property type="project" value="UniProtKB-EC"/>
</dbReference>
<evidence type="ECO:0000256" key="6">
    <source>
        <dbReference type="ARBA" id="ARBA00022801"/>
    </source>
</evidence>
<comment type="catalytic activity">
    <reaction evidence="1">
        <text>Hydrolyzes single-stranded DNA or mismatched double-stranded DNA and polynucleotides, releasing free uracil.</text>
        <dbReference type="EC" id="3.2.2.27"/>
    </reaction>
</comment>
<dbReference type="AlphaFoldDB" id="A0A0W0YVH0"/>
<sequence>MEMVLLAHYNVPFYLQEKDLTMGKQFDFSACHPEWKAMLETAVEKMDKSYIDKLLAATDWLPGLDTVFAAFSLPLSQTQYVLFGESPYPRSQSANGYAFWDNAVGSLWSPQGFSKPVNRATSLRNWLKMLLVARGSLNSDTSQQAIAQIDNSALVQTAEDFFGGMMNKGILLLNACLIYEEGKIPYHARHWKPFMQSLLEQLAEIKPEVQLILLGKIAEAVPQDKLPVGLAVEHPYNVSFITNQAVIEFFQPLDLLSYA</sequence>
<accession>A0A0W0YVH0</accession>
<dbReference type="InterPro" id="IPR005122">
    <property type="entry name" value="Uracil-DNA_glycosylase-like"/>
</dbReference>
<evidence type="ECO:0000256" key="7">
    <source>
        <dbReference type="ARBA" id="ARBA00023204"/>
    </source>
</evidence>
<dbReference type="EC" id="3.2.2.27" evidence="3"/>
<evidence type="ECO:0000313" key="9">
    <source>
        <dbReference type="EMBL" id="KTD60827.1"/>
    </source>
</evidence>
<dbReference type="Pfam" id="PF03167">
    <property type="entry name" value="UDG"/>
    <property type="match status" value="1"/>
</dbReference>
<protein>
    <recommendedName>
        <fullName evidence="4">Uracil-DNA glycosylase</fullName>
        <ecNumber evidence="3">3.2.2.27</ecNumber>
    </recommendedName>
</protein>
<keyword evidence="6" id="KW-0378">Hydrolase</keyword>
<dbReference type="eggNOG" id="COG0692">
    <property type="taxonomic scope" value="Bacteria"/>
</dbReference>
<dbReference type="EMBL" id="LNYW01000043">
    <property type="protein sequence ID" value="KTD60827.1"/>
    <property type="molecule type" value="Genomic_DNA"/>
</dbReference>
<dbReference type="Gene3D" id="3.40.470.10">
    <property type="entry name" value="Uracil-DNA glycosylase-like domain"/>
    <property type="match status" value="1"/>
</dbReference>
<gene>
    <name evidence="9" type="primary">ung_2</name>
    <name evidence="9" type="ORF">Lsha_1544</name>
</gene>
<evidence type="ECO:0000256" key="5">
    <source>
        <dbReference type="ARBA" id="ARBA00022763"/>
    </source>
</evidence>
<dbReference type="PATRIC" id="fig|1122169.6.peg.1775"/>
<evidence type="ECO:0000256" key="1">
    <source>
        <dbReference type="ARBA" id="ARBA00001400"/>
    </source>
</evidence>
<dbReference type="PANTHER" id="PTHR11264:SF8">
    <property type="entry name" value="URACIL-DNA GLYCOSYLASE-LIKE DOMAIN-CONTAINING PROTEIN"/>
    <property type="match status" value="1"/>
</dbReference>
<comment type="caution">
    <text evidence="9">The sequence shown here is derived from an EMBL/GenBank/DDBJ whole genome shotgun (WGS) entry which is preliminary data.</text>
</comment>
<comment type="function">
    <text evidence="2">Excises uracil residues from the DNA which can arise as a result of misincorporation of dUMP residues by DNA polymerase or due to deamination of cytosine.</text>
</comment>
<evidence type="ECO:0000259" key="8">
    <source>
        <dbReference type="Pfam" id="PF03167"/>
    </source>
</evidence>
<organism evidence="9 10">
    <name type="scientific">Legionella shakespearei DSM 23087</name>
    <dbReference type="NCBI Taxonomy" id="1122169"/>
    <lineage>
        <taxon>Bacteria</taxon>
        <taxon>Pseudomonadati</taxon>
        <taxon>Pseudomonadota</taxon>
        <taxon>Gammaproteobacteria</taxon>
        <taxon>Legionellales</taxon>
        <taxon>Legionellaceae</taxon>
        <taxon>Legionella</taxon>
    </lineage>
</organism>
<keyword evidence="7" id="KW-0234">DNA repair</keyword>
<keyword evidence="5" id="KW-0227">DNA damage</keyword>
<dbReference type="SUPFAM" id="SSF52141">
    <property type="entry name" value="Uracil-DNA glycosylase-like"/>
    <property type="match status" value="1"/>
</dbReference>
<proteinExistence type="predicted"/>
<reference evidence="9 10" key="1">
    <citation type="submission" date="2015-11" db="EMBL/GenBank/DDBJ databases">
        <title>Genomic analysis of 38 Legionella species identifies large and diverse effector repertoires.</title>
        <authorList>
            <person name="Burstein D."/>
            <person name="Amaro F."/>
            <person name="Zusman T."/>
            <person name="Lifshitz Z."/>
            <person name="Cohen O."/>
            <person name="Gilbert J.A."/>
            <person name="Pupko T."/>
            <person name="Shuman H.A."/>
            <person name="Segal G."/>
        </authorList>
    </citation>
    <scope>NUCLEOTIDE SEQUENCE [LARGE SCALE GENOMIC DNA]</scope>
    <source>
        <strain evidence="9 10">ATCC 49655</strain>
    </source>
</reference>
<dbReference type="PANTHER" id="PTHR11264">
    <property type="entry name" value="URACIL-DNA GLYCOSYLASE"/>
    <property type="match status" value="1"/>
</dbReference>
<keyword evidence="10" id="KW-1185">Reference proteome</keyword>
<dbReference type="InterPro" id="IPR002043">
    <property type="entry name" value="UDG_fam1"/>
</dbReference>
<dbReference type="InterPro" id="IPR036895">
    <property type="entry name" value="Uracil-DNA_glycosylase-like_sf"/>
</dbReference>
<evidence type="ECO:0000256" key="2">
    <source>
        <dbReference type="ARBA" id="ARBA00002631"/>
    </source>
</evidence>
<evidence type="ECO:0000256" key="3">
    <source>
        <dbReference type="ARBA" id="ARBA00012030"/>
    </source>
</evidence>
<dbReference type="GO" id="GO:0097510">
    <property type="term" value="P:base-excision repair, AP site formation via deaminated base removal"/>
    <property type="evidence" value="ECO:0007669"/>
    <property type="project" value="TreeGrafter"/>
</dbReference>
<dbReference type="STRING" id="1122169.Lsha_1544"/>
<dbReference type="Proteomes" id="UP000054600">
    <property type="component" value="Unassembled WGS sequence"/>
</dbReference>
<name>A0A0W0YVH0_9GAMM</name>
<feature type="domain" description="Uracil-DNA glycosylase-like" evidence="8">
    <location>
        <begin position="77"/>
        <end position="238"/>
    </location>
</feature>